<dbReference type="EMBL" id="AQHW01000015">
    <property type="protein sequence ID" value="KKB55300.1"/>
    <property type="molecule type" value="Genomic_DNA"/>
</dbReference>
<keyword evidence="3" id="KW-1185">Reference proteome</keyword>
<feature type="transmembrane region" description="Helical" evidence="1">
    <location>
        <begin position="32"/>
        <end position="49"/>
    </location>
</feature>
<dbReference type="AlphaFoldDB" id="A0A0F5JCQ3"/>
<evidence type="ECO:0000313" key="3">
    <source>
        <dbReference type="Proteomes" id="UP000033035"/>
    </source>
</evidence>
<accession>A0A0F5JCQ3</accession>
<keyword evidence="1" id="KW-0812">Transmembrane</keyword>
<keyword evidence="1" id="KW-0472">Membrane</keyword>
<organism evidence="2 3">
    <name type="scientific">Parabacteroides gordonii MS-1 = DSM 23371</name>
    <dbReference type="NCBI Taxonomy" id="1203610"/>
    <lineage>
        <taxon>Bacteria</taxon>
        <taxon>Pseudomonadati</taxon>
        <taxon>Bacteroidota</taxon>
        <taxon>Bacteroidia</taxon>
        <taxon>Bacteroidales</taxon>
        <taxon>Tannerellaceae</taxon>
        <taxon>Parabacteroides</taxon>
    </lineage>
</organism>
<reference evidence="2 3" key="1">
    <citation type="submission" date="2013-04" db="EMBL/GenBank/DDBJ databases">
        <title>The Genome Sequence of Parabacteroides gordonii DSM 23371.</title>
        <authorList>
            <consortium name="The Broad Institute Genomics Platform"/>
            <person name="Earl A."/>
            <person name="Ward D."/>
            <person name="Feldgarden M."/>
            <person name="Gevers D."/>
            <person name="Martens E."/>
            <person name="Sakamoto M."/>
            <person name="Benno Y."/>
            <person name="Suzuki N."/>
            <person name="Matsunaga N."/>
            <person name="Koshihara K."/>
            <person name="Seki M."/>
            <person name="Komiya H."/>
            <person name="Walker B."/>
            <person name="Young S."/>
            <person name="Zeng Q."/>
            <person name="Gargeya S."/>
            <person name="Fitzgerald M."/>
            <person name="Haas B."/>
            <person name="Abouelleil A."/>
            <person name="Allen A.W."/>
            <person name="Alvarado L."/>
            <person name="Arachchi H.M."/>
            <person name="Berlin A.M."/>
            <person name="Chapman S.B."/>
            <person name="Gainer-Dewar J."/>
            <person name="Goldberg J."/>
            <person name="Griggs A."/>
            <person name="Gujja S."/>
            <person name="Hansen M."/>
            <person name="Howarth C."/>
            <person name="Imamovic A."/>
            <person name="Ireland A."/>
            <person name="Larimer J."/>
            <person name="McCowan C."/>
            <person name="Murphy C."/>
            <person name="Pearson M."/>
            <person name="Poon T.W."/>
            <person name="Priest M."/>
            <person name="Roberts A."/>
            <person name="Saif S."/>
            <person name="Shea T."/>
            <person name="Sisk P."/>
            <person name="Sykes S."/>
            <person name="Wortman J."/>
            <person name="Nusbaum C."/>
            <person name="Birren B."/>
        </authorList>
    </citation>
    <scope>NUCLEOTIDE SEQUENCE [LARGE SCALE GENOMIC DNA]</scope>
    <source>
        <strain evidence="2 3">MS-1</strain>
    </source>
</reference>
<evidence type="ECO:0000313" key="2">
    <source>
        <dbReference type="EMBL" id="KKB55300.1"/>
    </source>
</evidence>
<name>A0A0F5JCQ3_9BACT</name>
<evidence type="ECO:0008006" key="4">
    <source>
        <dbReference type="Google" id="ProtNLM"/>
    </source>
</evidence>
<comment type="caution">
    <text evidence="2">The sequence shown here is derived from an EMBL/GenBank/DDBJ whole genome shotgun (WGS) entry which is preliminary data.</text>
</comment>
<gene>
    <name evidence="2" type="ORF">HMPREF1536_02764</name>
</gene>
<sequence>MKLLLSFLFFFLSFGCLFLVCNADKWEPGNVFFWACVFGVSVVVTEKQLKEKENTK</sequence>
<dbReference type="HOGENOM" id="CLU_3010123_0_0_10"/>
<dbReference type="STRING" id="1203610.HMPREF1536_02764"/>
<protein>
    <recommendedName>
        <fullName evidence="4">Lipoprotein</fullName>
    </recommendedName>
</protein>
<dbReference type="PROSITE" id="PS51257">
    <property type="entry name" value="PROKAR_LIPOPROTEIN"/>
    <property type="match status" value="1"/>
</dbReference>
<dbReference type="PATRIC" id="fig|1203610.3.peg.2830"/>
<dbReference type="Proteomes" id="UP000033035">
    <property type="component" value="Unassembled WGS sequence"/>
</dbReference>
<proteinExistence type="predicted"/>
<keyword evidence="1" id="KW-1133">Transmembrane helix</keyword>
<evidence type="ECO:0000256" key="1">
    <source>
        <dbReference type="SAM" id="Phobius"/>
    </source>
</evidence>